<dbReference type="SUPFAM" id="SSF81321">
    <property type="entry name" value="Family A G protein-coupled receptor-like"/>
    <property type="match status" value="1"/>
</dbReference>
<dbReference type="EMBL" id="JACVVK020000048">
    <property type="protein sequence ID" value="KAK7498870.1"/>
    <property type="molecule type" value="Genomic_DNA"/>
</dbReference>
<name>A0ABD0LHI8_9CAEN</name>
<dbReference type="Gene3D" id="1.20.1070.10">
    <property type="entry name" value="Rhodopsin 7-helix transmembrane proteins"/>
    <property type="match status" value="1"/>
</dbReference>
<feature type="non-terminal residue" evidence="1">
    <location>
        <position position="1"/>
    </location>
</feature>
<accession>A0ABD0LHI8</accession>
<dbReference type="AlphaFoldDB" id="A0ABD0LHI8"/>
<evidence type="ECO:0000313" key="2">
    <source>
        <dbReference type="Proteomes" id="UP001519460"/>
    </source>
</evidence>
<keyword evidence="2" id="KW-1185">Reference proteome</keyword>
<dbReference type="Proteomes" id="UP001519460">
    <property type="component" value="Unassembled WGS sequence"/>
</dbReference>
<evidence type="ECO:0000313" key="1">
    <source>
        <dbReference type="EMBL" id="KAK7498870.1"/>
    </source>
</evidence>
<comment type="caution">
    <text evidence="1">The sequence shown here is derived from an EMBL/GenBank/DDBJ whole genome shotgun (WGS) entry which is preliminary data.</text>
</comment>
<gene>
    <name evidence="1" type="ORF">BaRGS_00009962</name>
</gene>
<reference evidence="1 2" key="1">
    <citation type="journal article" date="2023" name="Sci. Data">
        <title>Genome assembly of the Korean intertidal mud-creeper Batillaria attramentaria.</title>
        <authorList>
            <person name="Patra A.K."/>
            <person name="Ho P.T."/>
            <person name="Jun S."/>
            <person name="Lee S.J."/>
            <person name="Kim Y."/>
            <person name="Won Y.J."/>
        </authorList>
    </citation>
    <scope>NUCLEOTIDE SEQUENCE [LARGE SCALE GENOMIC DNA]</scope>
    <source>
        <strain evidence="1">Wonlab-2016</strain>
    </source>
</reference>
<organism evidence="1 2">
    <name type="scientific">Batillaria attramentaria</name>
    <dbReference type="NCBI Taxonomy" id="370345"/>
    <lineage>
        <taxon>Eukaryota</taxon>
        <taxon>Metazoa</taxon>
        <taxon>Spiralia</taxon>
        <taxon>Lophotrochozoa</taxon>
        <taxon>Mollusca</taxon>
        <taxon>Gastropoda</taxon>
        <taxon>Caenogastropoda</taxon>
        <taxon>Sorbeoconcha</taxon>
        <taxon>Cerithioidea</taxon>
        <taxon>Batillariidae</taxon>
        <taxon>Batillaria</taxon>
    </lineage>
</organism>
<protein>
    <submittedName>
        <fullName evidence="1">Uncharacterized protein</fullName>
    </submittedName>
</protein>
<proteinExistence type="predicted"/>
<sequence length="66" mass="7570">FVRRDPVNLCDNFVDCGSSNAYAFTLRSFYINSAVNAFVYSFCSINFREQCLMLFRCKMEGESSLA</sequence>